<dbReference type="InterPro" id="IPR036928">
    <property type="entry name" value="AS_sf"/>
</dbReference>
<evidence type="ECO:0000313" key="3">
    <source>
        <dbReference type="EMBL" id="AWV32378.1"/>
    </source>
</evidence>
<reference evidence="3 4" key="1">
    <citation type="submission" date="2017-06" db="EMBL/GenBank/DDBJ databases">
        <title>Complete genome sequence of Paenibacillus odorifer CBA7130.</title>
        <authorList>
            <person name="Nam Y.-D."/>
            <person name="Kang J."/>
            <person name="Chung W.-H."/>
        </authorList>
    </citation>
    <scope>NUCLEOTIDE SEQUENCE [LARGE SCALE GENOMIC DNA]</scope>
    <source>
        <strain evidence="3 4">CBA7130</strain>
    </source>
</reference>
<evidence type="ECO:0000256" key="1">
    <source>
        <dbReference type="SAM" id="MobiDB-lite"/>
    </source>
</evidence>
<proteinExistence type="predicted"/>
<dbReference type="AlphaFoldDB" id="A0AAD0KJ52"/>
<name>A0AAD0KJ52_9BACL</name>
<feature type="domain" description="SLH" evidence="2">
    <location>
        <begin position="995"/>
        <end position="1052"/>
    </location>
</feature>
<dbReference type="PANTHER" id="PTHR42678">
    <property type="entry name" value="AMIDASE"/>
    <property type="match status" value="1"/>
</dbReference>
<evidence type="ECO:0000313" key="4">
    <source>
        <dbReference type="Proteomes" id="UP000249163"/>
    </source>
</evidence>
<dbReference type="Pfam" id="PF01425">
    <property type="entry name" value="Amidase"/>
    <property type="match status" value="1"/>
</dbReference>
<feature type="region of interest" description="Disordered" evidence="1">
    <location>
        <begin position="1"/>
        <end position="24"/>
    </location>
</feature>
<accession>A0AAD0KJ52</accession>
<dbReference type="Pfam" id="PF00395">
    <property type="entry name" value="SLH"/>
    <property type="match status" value="3"/>
</dbReference>
<feature type="compositionally biased region" description="Low complexity" evidence="1">
    <location>
        <begin position="834"/>
        <end position="859"/>
    </location>
</feature>
<dbReference type="SUPFAM" id="SSF75304">
    <property type="entry name" value="Amidase signature (AS) enzymes"/>
    <property type="match status" value="1"/>
</dbReference>
<dbReference type="EMBL" id="CP021965">
    <property type="protein sequence ID" value="AWV32378.1"/>
    <property type="molecule type" value="Genomic_DNA"/>
</dbReference>
<organism evidence="3 4">
    <name type="scientific">Paenibacillus odorifer</name>
    <dbReference type="NCBI Taxonomy" id="189426"/>
    <lineage>
        <taxon>Bacteria</taxon>
        <taxon>Bacillati</taxon>
        <taxon>Bacillota</taxon>
        <taxon>Bacilli</taxon>
        <taxon>Bacillales</taxon>
        <taxon>Paenibacillaceae</taxon>
        <taxon>Paenibacillus</taxon>
    </lineage>
</organism>
<sequence>MNKFKRLRETKREHSGSTRSEYSPAKENWSKKQFIATSIVLSVIATSVIPFQTADALTRVTSESGTVWEIHDVFAPSLDTGSLRTVGATQVQGFGNIFVKVSSPSAPLMNGQMMRGFDLKYDGVNKFTSAQSVNLGNVTVTREVYVDTIHNRTRFFDTFTNKNDVAIKVDVSFGGSLGYGTTTNASVVKATYSGDLKVTTDDSWIVVDSSAKNNKPLGVAVGSPKPFDNGLTGLGNQQQDPFTIPLAEHGNEANFYGFINTLNIRPGESKSLVNYVQVGEAGEEGLKNLVASLDGLNSLLDVIGLTNAQIRSISNWDISAIEGLDTGDHLVIPNAPAPKELVTSSPYDVKNKSIAEMQQDMVTGKTTSVQITQAYLDRIKVYDEGQLGFHAFLHVSETALNQAKAADDARAQGVKGDLLGIPIAIKDIYDTKDMPTTGGSKALEGWQPDSDAYQVKKLREAGAVIIGKVNTSEFANSGSFSESGWQQTWNALYPSKTSFGSSGGSAVSVAADFAAAAMGSQTGVSLYAPTTGASLKSFRGTDGMASTTGVLPLTWGQDYAGPIAKTVTDLAIILNATTGTDPQDIFTVTADADHKRPVDWKESLDANALKGKKIGYIPASFVSAYADDDTGQAVMDKFSELQAAGATMVEMSAVPSGPSRPSGINGSTEGWARYIELHKDFPYIDGASVLASDKVLIYNQRGYSTPTRMTEQAVQDYIKYRTDYKEVIKGWMDANGVDAVVYAGFISDVYNNDAAASQLSSDRNTGVLTSTMGLPTVVVPVGTNDSGYSISMQLVGRAWDDAKVLGMSYALEQQSQARLLTTFAPALQYVSNSTNPDPNTDNGPTHPNTGGGTVTPPAITTPIETPAPAETITPADKPKVVSFVDTMNHWAKTSIDALIAKGLLTGYSDGTFRPNSGLTRAEAIKVIATHMGLEGHESNFTDVASTHWANKFIGAAAGSGLMNGYSDGSFRPDEKISRSELAALITRAFKLTGTGNTSFKDVTRDAWYYDSIDALASNNIITGYADSTFKPEKDITRAEFATIVSRLLETTN</sequence>
<evidence type="ECO:0000259" key="2">
    <source>
        <dbReference type="PROSITE" id="PS51272"/>
    </source>
</evidence>
<feature type="domain" description="SLH" evidence="2">
    <location>
        <begin position="942"/>
        <end position="994"/>
    </location>
</feature>
<dbReference type="InterPro" id="IPR023631">
    <property type="entry name" value="Amidase_dom"/>
</dbReference>
<dbReference type="InterPro" id="IPR001119">
    <property type="entry name" value="SLH_dom"/>
</dbReference>
<protein>
    <submittedName>
        <fullName evidence="3">Amidase</fullName>
    </submittedName>
</protein>
<dbReference type="Gene3D" id="3.90.1300.10">
    <property type="entry name" value="Amidase signature (AS) domain"/>
    <property type="match status" value="1"/>
</dbReference>
<feature type="domain" description="SLH" evidence="2">
    <location>
        <begin position="878"/>
        <end position="941"/>
    </location>
</feature>
<gene>
    <name evidence="3" type="ORF">CD191_06985</name>
</gene>
<dbReference type="Proteomes" id="UP000249163">
    <property type="component" value="Chromosome"/>
</dbReference>
<feature type="region of interest" description="Disordered" evidence="1">
    <location>
        <begin position="830"/>
        <end position="859"/>
    </location>
</feature>
<dbReference type="PANTHER" id="PTHR42678:SF34">
    <property type="entry name" value="OS04G0183300 PROTEIN"/>
    <property type="match status" value="1"/>
</dbReference>
<dbReference type="RefSeq" id="WP_111502985.1">
    <property type="nucleotide sequence ID" value="NZ_CP021965.1"/>
</dbReference>
<dbReference type="PROSITE" id="PS51272">
    <property type="entry name" value="SLH"/>
    <property type="match status" value="3"/>
</dbReference>